<evidence type="ECO:0000313" key="2">
    <source>
        <dbReference type="EMBL" id="ADV84554.1"/>
    </source>
</evidence>
<dbReference type="KEGG" id="tsa:AciPR4_3805"/>
<accession>E8V1D9</accession>
<reference evidence="2 3" key="1">
    <citation type="journal article" date="2012" name="Stand. Genomic Sci.">
        <title>Complete genome sequence of Terriglobus saanensis type strain SP1PR4(T), an Acidobacteria from tundra soil.</title>
        <authorList>
            <person name="Rawat S.R."/>
            <person name="Mannisto M.K."/>
            <person name="Starovoytov V."/>
            <person name="Goodwin L."/>
            <person name="Nolan M."/>
            <person name="Hauser L."/>
            <person name="Land M."/>
            <person name="Davenport K.W."/>
            <person name="Woyke T."/>
            <person name="Haggblom M.M."/>
        </authorList>
    </citation>
    <scope>NUCLEOTIDE SEQUENCE</scope>
    <source>
        <strain evidence="3">ATCC BAA-1853 / DSM 23119 / SP1PR4</strain>
    </source>
</reference>
<feature type="signal peptide" evidence="1">
    <location>
        <begin position="1"/>
        <end position="21"/>
    </location>
</feature>
<evidence type="ECO:0000313" key="3">
    <source>
        <dbReference type="Proteomes" id="UP000006844"/>
    </source>
</evidence>
<dbReference type="EMBL" id="CP002467">
    <property type="protein sequence ID" value="ADV84554.1"/>
    <property type="molecule type" value="Genomic_DNA"/>
</dbReference>
<name>E8V1D9_TERSS</name>
<keyword evidence="3" id="KW-1185">Reference proteome</keyword>
<evidence type="ECO:0008006" key="4">
    <source>
        <dbReference type="Google" id="ProtNLM"/>
    </source>
</evidence>
<gene>
    <name evidence="2" type="ordered locus">AciPR4_3805</name>
</gene>
<dbReference type="Proteomes" id="UP000006844">
    <property type="component" value="Chromosome"/>
</dbReference>
<dbReference type="STRING" id="401053.AciPR4_3805"/>
<feature type="chain" id="PRO_5003232281" description="Lipoprotein" evidence="1">
    <location>
        <begin position="22"/>
        <end position="234"/>
    </location>
</feature>
<keyword evidence="1" id="KW-0732">Signal</keyword>
<dbReference type="OrthoDB" id="117437at2"/>
<proteinExistence type="predicted"/>
<protein>
    <recommendedName>
        <fullName evidence="4">Lipoprotein</fullName>
    </recommendedName>
</protein>
<dbReference type="HOGENOM" id="CLU_103372_0_0_0"/>
<organism evidence="2 3">
    <name type="scientific">Terriglobus saanensis (strain ATCC BAA-1853 / DSM 23119 / SP1PR4)</name>
    <dbReference type="NCBI Taxonomy" id="401053"/>
    <lineage>
        <taxon>Bacteria</taxon>
        <taxon>Pseudomonadati</taxon>
        <taxon>Acidobacteriota</taxon>
        <taxon>Terriglobia</taxon>
        <taxon>Terriglobales</taxon>
        <taxon>Acidobacteriaceae</taxon>
        <taxon>Terriglobus</taxon>
    </lineage>
</organism>
<dbReference type="eggNOG" id="ENOG503200P">
    <property type="taxonomic scope" value="Bacteria"/>
</dbReference>
<dbReference type="RefSeq" id="WP_013570284.1">
    <property type="nucleotide sequence ID" value="NC_014963.1"/>
</dbReference>
<dbReference type="AlphaFoldDB" id="E8V1D9"/>
<sequence>MNLRRLAYLAVLLLCAVTANAAKKEAPPLADIATYPMLEKHDKELVTIAADPYDTRARADFFRIDYVGHSILPVRIIIRNDSDHPLDLSAVRIQLEPQHGGKLPAALPEEIHRRVFHVKNPTQQKKLPFPTPSFSTPVDKKILQDDTDFSFRTATIAPHTTASGFLFYDIADLDDDYPLRGADLYFKMIKTSGGKTGDGKASTELFPFTLPFDKYLATKTSAPPSGAHVVKTEK</sequence>
<evidence type="ECO:0000256" key="1">
    <source>
        <dbReference type="SAM" id="SignalP"/>
    </source>
</evidence>